<dbReference type="RefSeq" id="WP_258845517.1">
    <property type="nucleotide sequence ID" value="NZ_JANUGX010000011.1"/>
</dbReference>
<organism evidence="2 3">
    <name type="scientific">Massilia norwichensis</name>
    <dbReference type="NCBI Taxonomy" id="1442366"/>
    <lineage>
        <taxon>Bacteria</taxon>
        <taxon>Pseudomonadati</taxon>
        <taxon>Pseudomonadota</taxon>
        <taxon>Betaproteobacteria</taxon>
        <taxon>Burkholderiales</taxon>
        <taxon>Oxalobacteraceae</taxon>
        <taxon>Telluria group</taxon>
        <taxon>Massilia</taxon>
    </lineage>
</organism>
<dbReference type="Proteomes" id="UP001205560">
    <property type="component" value="Unassembled WGS sequence"/>
</dbReference>
<sequence>MSIIAKLRLIIPSLIAAFAMALVSVHVERVGPELAAYGNLCGPRADELCDKPVLKGGFPLAYLFDAPGISVERQLGFVEDRLDTGALVLDIAIYFAIVLSAILAVHRVRTRWFRNK</sequence>
<accession>A0ABT2A6G1</accession>
<reference evidence="2 3" key="1">
    <citation type="submission" date="2022-08" db="EMBL/GenBank/DDBJ databases">
        <title>Reclassification of Massilia species as members of the genera Telluria, Duganella, Pseudoduganella, Mokoshia gen. nov. and Zemynaea gen. nov. using orthogonal and non-orthogonal genome-based approaches.</title>
        <authorList>
            <person name="Bowman J.P."/>
        </authorList>
    </citation>
    <scope>NUCLEOTIDE SEQUENCE [LARGE SCALE GENOMIC DNA]</scope>
    <source>
        <strain evidence="2 3">LMG 28164</strain>
    </source>
</reference>
<gene>
    <name evidence="2" type="ORF">NX782_11125</name>
</gene>
<protein>
    <submittedName>
        <fullName evidence="2">Uncharacterized protein</fullName>
    </submittedName>
</protein>
<comment type="caution">
    <text evidence="2">The sequence shown here is derived from an EMBL/GenBank/DDBJ whole genome shotgun (WGS) entry which is preliminary data.</text>
</comment>
<dbReference type="EMBL" id="JANUGX010000011">
    <property type="protein sequence ID" value="MCS0589753.1"/>
    <property type="molecule type" value="Genomic_DNA"/>
</dbReference>
<keyword evidence="1" id="KW-0472">Membrane</keyword>
<keyword evidence="3" id="KW-1185">Reference proteome</keyword>
<feature type="transmembrane region" description="Helical" evidence="1">
    <location>
        <begin position="7"/>
        <end position="27"/>
    </location>
</feature>
<evidence type="ECO:0000256" key="1">
    <source>
        <dbReference type="SAM" id="Phobius"/>
    </source>
</evidence>
<feature type="transmembrane region" description="Helical" evidence="1">
    <location>
        <begin position="85"/>
        <end position="106"/>
    </location>
</feature>
<evidence type="ECO:0000313" key="3">
    <source>
        <dbReference type="Proteomes" id="UP001205560"/>
    </source>
</evidence>
<keyword evidence="1" id="KW-1133">Transmembrane helix</keyword>
<evidence type="ECO:0000313" key="2">
    <source>
        <dbReference type="EMBL" id="MCS0589753.1"/>
    </source>
</evidence>
<name>A0ABT2A6G1_9BURK</name>
<proteinExistence type="predicted"/>
<keyword evidence="1" id="KW-0812">Transmembrane</keyword>